<name>A0A448XS35_9PLAT</name>
<dbReference type="AlphaFoldDB" id="A0A448XS35"/>
<comment type="caution">
    <text evidence="1">The sequence shown here is derived from an EMBL/GenBank/DDBJ whole genome shotgun (WGS) entry which is preliminary data.</text>
</comment>
<reference evidence="1" key="1">
    <citation type="submission" date="2018-11" db="EMBL/GenBank/DDBJ databases">
        <authorList>
            <consortium name="Pathogen Informatics"/>
        </authorList>
    </citation>
    <scope>NUCLEOTIDE SEQUENCE</scope>
</reference>
<sequence length="135" mass="15399">MSVEPILTGGCGNVPRARFNFGNDHADNGRRIRYVPLSRPSNMTMLRKQDQTTSMTGWLEFCCDDDDVRHMTDESLAPFHGNRRNAPVEPIDSWSRGIGRRLLVELSFESLHRTLSLEMELSSTIMKYPHAHTIP</sequence>
<dbReference type="Proteomes" id="UP000784294">
    <property type="component" value="Unassembled WGS sequence"/>
</dbReference>
<evidence type="ECO:0000313" key="2">
    <source>
        <dbReference type="Proteomes" id="UP000784294"/>
    </source>
</evidence>
<keyword evidence="2" id="KW-1185">Reference proteome</keyword>
<accession>A0A448XS35</accession>
<organism evidence="1 2">
    <name type="scientific">Protopolystoma xenopodis</name>
    <dbReference type="NCBI Taxonomy" id="117903"/>
    <lineage>
        <taxon>Eukaryota</taxon>
        <taxon>Metazoa</taxon>
        <taxon>Spiralia</taxon>
        <taxon>Lophotrochozoa</taxon>
        <taxon>Platyhelminthes</taxon>
        <taxon>Monogenea</taxon>
        <taxon>Polyopisthocotylea</taxon>
        <taxon>Polystomatidea</taxon>
        <taxon>Polystomatidae</taxon>
        <taxon>Protopolystoma</taxon>
    </lineage>
</organism>
<proteinExistence type="predicted"/>
<protein>
    <submittedName>
        <fullName evidence="1">Uncharacterized protein</fullName>
    </submittedName>
</protein>
<gene>
    <name evidence="1" type="ORF">PXEA_LOCUS37044</name>
</gene>
<dbReference type="EMBL" id="CAAALY010283182">
    <property type="protein sequence ID" value="VEL43604.1"/>
    <property type="molecule type" value="Genomic_DNA"/>
</dbReference>
<evidence type="ECO:0000313" key="1">
    <source>
        <dbReference type="EMBL" id="VEL43604.1"/>
    </source>
</evidence>